<dbReference type="AlphaFoldDB" id="A0A2Z2MGZ4"/>
<reference evidence="1 2" key="1">
    <citation type="submission" date="2016-04" db="EMBL/GenBank/DDBJ databases">
        <title>Complete genome sequence of Thermococcus barossii type strain SHCK-94.</title>
        <authorList>
            <person name="Oger P.M."/>
        </authorList>
    </citation>
    <scope>NUCLEOTIDE SEQUENCE [LARGE SCALE GENOMIC DNA]</scope>
    <source>
        <strain evidence="1 2">SHCK-94</strain>
    </source>
</reference>
<protein>
    <recommendedName>
        <fullName evidence="3">KaiC-like domain-containing protein</fullName>
    </recommendedName>
</protein>
<proteinExistence type="predicted"/>
<dbReference type="Pfam" id="PF03192">
    <property type="entry name" value="DUF257"/>
    <property type="match status" value="1"/>
</dbReference>
<keyword evidence="2" id="KW-1185">Reference proteome</keyword>
<name>A0A2Z2MGZ4_9EURY</name>
<dbReference type="KEGG" id="tbs:A3L01_00910"/>
<sequence>MEALKKPVLITERDLDELLEQIWPGGTTIVENRASLGIEFALHAFIQYSKKRGIPLIVEDIFDTLPVYMTHLRLMGVQVKDPDVKVIKVGGTQEVGDVIARIKFGNDPHVYQEKIDRELQKITGNSTYVHLVLGLERLLVLQGDVHSIYTLMGLIKQKLGDERRINLYLIETPIMETLEFNPLPMLEDLATSVIELQDEDELIDIKLKKSVFTLLMHRDHLLVSPREILRWWM</sequence>
<dbReference type="Gene3D" id="3.40.50.11570">
    <property type="entry name" value="Protein of unknown function DUF257"/>
    <property type="match status" value="1"/>
</dbReference>
<accession>A0A2Z2MGZ4</accession>
<dbReference type="InterPro" id="IPR005489">
    <property type="entry name" value="DUF257"/>
</dbReference>
<evidence type="ECO:0008006" key="3">
    <source>
        <dbReference type="Google" id="ProtNLM"/>
    </source>
</evidence>
<dbReference type="Proteomes" id="UP000250272">
    <property type="component" value="Chromosome"/>
</dbReference>
<dbReference type="OrthoDB" id="85940at2157"/>
<dbReference type="RefSeq" id="WP_088864045.1">
    <property type="nucleotide sequence ID" value="NZ_CP015101.1"/>
</dbReference>
<evidence type="ECO:0000313" key="1">
    <source>
        <dbReference type="EMBL" id="ASJ03995.1"/>
    </source>
</evidence>
<organism evidence="1 2">
    <name type="scientific">Thermococcus barossii</name>
    <dbReference type="NCBI Taxonomy" id="54077"/>
    <lineage>
        <taxon>Archaea</taxon>
        <taxon>Methanobacteriati</taxon>
        <taxon>Methanobacteriota</taxon>
        <taxon>Thermococci</taxon>
        <taxon>Thermococcales</taxon>
        <taxon>Thermococcaceae</taxon>
        <taxon>Thermococcus</taxon>
    </lineage>
</organism>
<dbReference type="GeneID" id="33325287"/>
<dbReference type="EMBL" id="CP015101">
    <property type="protein sequence ID" value="ASJ03995.1"/>
    <property type="molecule type" value="Genomic_DNA"/>
</dbReference>
<evidence type="ECO:0000313" key="2">
    <source>
        <dbReference type="Proteomes" id="UP000250272"/>
    </source>
</evidence>
<gene>
    <name evidence="1" type="ORF">A3L01_00910</name>
</gene>